<keyword evidence="13" id="KW-1185">Reference proteome</keyword>
<dbReference type="Gene3D" id="3.30.565.10">
    <property type="entry name" value="Histidine kinase-like ATPase, C-terminal domain"/>
    <property type="match status" value="1"/>
</dbReference>
<keyword evidence="4" id="KW-0808">Transferase</keyword>
<dbReference type="Pfam" id="PF02518">
    <property type="entry name" value="HATPase_c"/>
    <property type="match status" value="1"/>
</dbReference>
<dbReference type="STRING" id="1198114.AciX9_1050"/>
<dbReference type="Pfam" id="PF00072">
    <property type="entry name" value="Response_reg"/>
    <property type="match status" value="2"/>
</dbReference>
<gene>
    <name evidence="12" type="ordered locus">AciX9_1050</name>
</gene>
<dbReference type="PROSITE" id="PS50109">
    <property type="entry name" value="HIS_KIN"/>
    <property type="match status" value="1"/>
</dbReference>
<evidence type="ECO:0000256" key="9">
    <source>
        <dbReference type="SAM" id="Phobius"/>
    </source>
</evidence>
<dbReference type="FunFam" id="1.10.287.130:FF:000001">
    <property type="entry name" value="Two-component sensor histidine kinase"/>
    <property type="match status" value="1"/>
</dbReference>
<dbReference type="SUPFAM" id="SSF55874">
    <property type="entry name" value="ATPase domain of HSP90 chaperone/DNA topoisomerase II/histidine kinase"/>
    <property type="match status" value="1"/>
</dbReference>
<dbReference type="EMBL" id="CP002480">
    <property type="protein sequence ID" value="ADW68113.1"/>
    <property type="molecule type" value="Genomic_DNA"/>
</dbReference>
<dbReference type="SMART" id="SM00387">
    <property type="entry name" value="HATPase_c"/>
    <property type="match status" value="1"/>
</dbReference>
<keyword evidence="7 9" id="KW-0472">Membrane</keyword>
<proteinExistence type="predicted"/>
<evidence type="ECO:0000256" key="6">
    <source>
        <dbReference type="ARBA" id="ARBA00023012"/>
    </source>
</evidence>
<dbReference type="InterPro" id="IPR011006">
    <property type="entry name" value="CheY-like_superfamily"/>
</dbReference>
<dbReference type="SMART" id="SM00448">
    <property type="entry name" value="REC"/>
    <property type="match status" value="2"/>
</dbReference>
<dbReference type="InterPro" id="IPR036890">
    <property type="entry name" value="HATPase_C_sf"/>
</dbReference>
<dbReference type="Pfam" id="PF00512">
    <property type="entry name" value="HisKA"/>
    <property type="match status" value="1"/>
</dbReference>
<dbReference type="eggNOG" id="COG0745">
    <property type="taxonomic scope" value="Bacteria"/>
</dbReference>
<dbReference type="SUPFAM" id="SSF47384">
    <property type="entry name" value="Homodimeric domain of signal transducing histidine kinase"/>
    <property type="match status" value="1"/>
</dbReference>
<dbReference type="InterPro" id="IPR036097">
    <property type="entry name" value="HisK_dim/P_sf"/>
</dbReference>
<evidence type="ECO:0000256" key="7">
    <source>
        <dbReference type="ARBA" id="ARBA00023136"/>
    </source>
</evidence>
<keyword evidence="5 12" id="KW-0418">Kinase</keyword>
<feature type="domain" description="Response regulatory" evidence="11">
    <location>
        <begin position="445"/>
        <end position="561"/>
    </location>
</feature>
<dbReference type="FunFam" id="3.30.565.10:FF:000006">
    <property type="entry name" value="Sensor histidine kinase WalK"/>
    <property type="match status" value="1"/>
</dbReference>
<evidence type="ECO:0000256" key="8">
    <source>
        <dbReference type="PROSITE-ProRule" id="PRU00169"/>
    </source>
</evidence>
<feature type="modified residue" description="4-aspartylphosphate" evidence="8">
    <location>
        <position position="368"/>
    </location>
</feature>
<dbReference type="Gene3D" id="3.40.50.2300">
    <property type="match status" value="2"/>
</dbReference>
<evidence type="ECO:0000259" key="10">
    <source>
        <dbReference type="PROSITE" id="PS50109"/>
    </source>
</evidence>
<name>E8X2X9_GRATM</name>
<dbReference type="InterPro" id="IPR003661">
    <property type="entry name" value="HisK_dim/P_dom"/>
</dbReference>
<evidence type="ECO:0000256" key="3">
    <source>
        <dbReference type="ARBA" id="ARBA00022553"/>
    </source>
</evidence>
<keyword evidence="9" id="KW-1133">Transmembrane helix</keyword>
<feature type="domain" description="Histidine kinase" evidence="10">
    <location>
        <begin position="70"/>
        <end position="295"/>
    </location>
</feature>
<dbReference type="PANTHER" id="PTHR43547">
    <property type="entry name" value="TWO-COMPONENT HISTIDINE KINASE"/>
    <property type="match status" value="1"/>
</dbReference>
<dbReference type="AlphaFoldDB" id="E8X2X9"/>
<dbReference type="PANTHER" id="PTHR43547:SF2">
    <property type="entry name" value="HYBRID SIGNAL TRANSDUCTION HISTIDINE KINASE C"/>
    <property type="match status" value="1"/>
</dbReference>
<comment type="catalytic activity">
    <reaction evidence="1">
        <text>ATP + protein L-histidine = ADP + protein N-phospho-L-histidine.</text>
        <dbReference type="EC" id="2.7.13.3"/>
    </reaction>
</comment>
<dbReference type="CDD" id="cd00075">
    <property type="entry name" value="HATPase"/>
    <property type="match status" value="1"/>
</dbReference>
<keyword evidence="6" id="KW-0902">Two-component regulatory system</keyword>
<evidence type="ECO:0000313" key="13">
    <source>
        <dbReference type="Proteomes" id="UP000000343"/>
    </source>
</evidence>
<dbReference type="CDD" id="cd00082">
    <property type="entry name" value="HisKA"/>
    <property type="match status" value="1"/>
</dbReference>
<reference evidence="13" key="1">
    <citation type="submission" date="2011-01" db="EMBL/GenBank/DDBJ databases">
        <title>Complete sequence of chromosome of Acidobacterium sp. MP5ACTX9.</title>
        <authorList>
            <consortium name="US DOE Joint Genome Institute"/>
            <person name="Lucas S."/>
            <person name="Copeland A."/>
            <person name="Lapidus A."/>
            <person name="Cheng J.-F."/>
            <person name="Goodwin L."/>
            <person name="Pitluck S."/>
            <person name="Teshima H."/>
            <person name="Detter J.C."/>
            <person name="Han C."/>
            <person name="Tapia R."/>
            <person name="Land M."/>
            <person name="Hauser L."/>
            <person name="Kyrpides N."/>
            <person name="Ivanova N."/>
            <person name="Ovchinnikova G."/>
            <person name="Pagani I."/>
            <person name="Rawat S.R."/>
            <person name="Mannisto M."/>
            <person name="Haggblom M.M."/>
            <person name="Woyke T."/>
        </authorList>
    </citation>
    <scope>NUCLEOTIDE SEQUENCE [LARGE SCALE GENOMIC DNA]</scope>
    <source>
        <strain evidence="13">MP5ACTX9</strain>
    </source>
</reference>
<dbReference type="InterPro" id="IPR004358">
    <property type="entry name" value="Sig_transdc_His_kin-like_C"/>
</dbReference>
<dbReference type="EC" id="2.7.13.3" evidence="2"/>
<dbReference type="SUPFAM" id="SSF52172">
    <property type="entry name" value="CheY-like"/>
    <property type="match status" value="2"/>
</dbReference>
<evidence type="ECO:0000256" key="2">
    <source>
        <dbReference type="ARBA" id="ARBA00012438"/>
    </source>
</evidence>
<dbReference type="KEGG" id="acm:AciX9_1050"/>
<evidence type="ECO:0000256" key="1">
    <source>
        <dbReference type="ARBA" id="ARBA00000085"/>
    </source>
</evidence>
<dbReference type="CDD" id="cd00156">
    <property type="entry name" value="REC"/>
    <property type="match status" value="1"/>
</dbReference>
<evidence type="ECO:0000256" key="4">
    <source>
        <dbReference type="ARBA" id="ARBA00022679"/>
    </source>
</evidence>
<feature type="modified residue" description="4-aspartylphosphate" evidence="8">
    <location>
        <position position="494"/>
    </location>
</feature>
<dbReference type="PRINTS" id="PR00344">
    <property type="entry name" value="BCTRLSENSOR"/>
</dbReference>
<dbReference type="GO" id="GO:0000155">
    <property type="term" value="F:phosphorelay sensor kinase activity"/>
    <property type="evidence" value="ECO:0007669"/>
    <property type="project" value="InterPro"/>
</dbReference>
<organism evidence="13">
    <name type="scientific">Granulicella tundricola (strain ATCC BAA-1859 / DSM 23138 / MP5ACTX9)</name>
    <dbReference type="NCBI Taxonomy" id="1198114"/>
    <lineage>
        <taxon>Bacteria</taxon>
        <taxon>Pseudomonadati</taxon>
        <taxon>Acidobacteriota</taxon>
        <taxon>Terriglobia</taxon>
        <taxon>Terriglobales</taxon>
        <taxon>Acidobacteriaceae</taxon>
        <taxon>Granulicella</taxon>
    </lineage>
</organism>
<feature type="transmembrane region" description="Helical" evidence="9">
    <location>
        <begin position="6"/>
        <end position="27"/>
    </location>
</feature>
<keyword evidence="3 8" id="KW-0597">Phosphoprotein</keyword>
<dbReference type="InterPro" id="IPR001789">
    <property type="entry name" value="Sig_transdc_resp-reg_receiver"/>
</dbReference>
<evidence type="ECO:0000313" key="12">
    <source>
        <dbReference type="EMBL" id="ADW68113.1"/>
    </source>
</evidence>
<evidence type="ECO:0000259" key="11">
    <source>
        <dbReference type="PROSITE" id="PS50110"/>
    </source>
</evidence>
<dbReference type="Proteomes" id="UP000000343">
    <property type="component" value="Chromosome"/>
</dbReference>
<dbReference type="HOGENOM" id="CLU_472319_0_0_0"/>
<accession>E8X2X9</accession>
<keyword evidence="9" id="KW-0812">Transmembrane</keyword>
<dbReference type="OrthoDB" id="9812260at2"/>
<protein>
    <recommendedName>
        <fullName evidence="2">histidine kinase</fullName>
        <ecNumber evidence="2">2.7.13.3</ecNumber>
    </recommendedName>
</protein>
<dbReference type="Gene3D" id="1.10.287.130">
    <property type="match status" value="1"/>
</dbReference>
<dbReference type="RefSeq" id="WP_013579436.1">
    <property type="nucleotide sequence ID" value="NC_015064.1"/>
</dbReference>
<feature type="domain" description="Response regulatory" evidence="11">
    <location>
        <begin position="319"/>
        <end position="437"/>
    </location>
</feature>
<sequence>MSLATLYTLGSIGSCVLICVFLGVTLLRAKREINRLRSELQEASEQQRSKDSLLTQRSELDTIKDEFISTVSHELRTPLTSIRGALGLLSAGMMGEVDAKAQNLLRIAVTNTDRLIRLINDILDLERMESGRAPLHVRRCSLRDLVQQSVETMTPMAQTAQVELTLALLSPPEGMYFDGDPDRILQILTNLLSNAIKFSPAQSIVTIQVEADLDSVLVRVADQGRGIPLEKLDTIFDRFQQVEASDARQKGGTGLGLAICRTIVLQHNGSIWAESNESHQRGPGATLLVSLPRTSRAQDGAATPRQITTSSLPPSGDGMIILCDDDAHIRAIVGEHLSQQGYSVLEADCGEKAIELAAANDVSAILLDLNMPGMSGWETLQRLKHSPATANVPVVILSVLSSGSSPAGGHKVSAAAQGWVQKPFNEHILLAELSRVLHTGEGPAHVLLVEDDLDLAAVVIAGFEEANVRVDHASTRQQAMEHCQLSRPDLLILDLHLPDGSGFSLVDWLRQQPELRSLPLVVYSGQEVSEGEMSQLRLGPTQFLTKAKIQPKEVEQLVLSIVQRLRVPDETLREVFD</sequence>
<dbReference type="PaxDb" id="1198114-AciX9_1050"/>
<dbReference type="PROSITE" id="PS50110">
    <property type="entry name" value="RESPONSE_REGULATORY"/>
    <property type="match status" value="2"/>
</dbReference>
<evidence type="ECO:0000256" key="5">
    <source>
        <dbReference type="ARBA" id="ARBA00022777"/>
    </source>
</evidence>
<dbReference type="SMART" id="SM00388">
    <property type="entry name" value="HisKA"/>
    <property type="match status" value="1"/>
</dbReference>
<dbReference type="InterPro" id="IPR003594">
    <property type="entry name" value="HATPase_dom"/>
</dbReference>
<dbReference type="eggNOG" id="COG5002">
    <property type="taxonomic scope" value="Bacteria"/>
</dbReference>
<dbReference type="InterPro" id="IPR005467">
    <property type="entry name" value="His_kinase_dom"/>
</dbReference>